<protein>
    <submittedName>
        <fullName evidence="2">Uncharacterized protein</fullName>
    </submittedName>
</protein>
<reference evidence="3 4" key="1">
    <citation type="submission" date="2016-04" db="EMBL/GenBank/DDBJ databases">
        <title>Genome analyses suggest a sexual origin of heterokaryosis in a supposedly ancient asexual fungus.</title>
        <authorList>
            <person name="Ropars J."/>
            <person name="Sedzielewska K."/>
            <person name="Noel J."/>
            <person name="Charron P."/>
            <person name="Farinelli L."/>
            <person name="Marton T."/>
            <person name="Kruger M."/>
            <person name="Pelin A."/>
            <person name="Brachmann A."/>
            <person name="Corradi N."/>
        </authorList>
    </citation>
    <scope>NUCLEOTIDE SEQUENCE [LARGE SCALE GENOMIC DNA]</scope>
    <source>
        <strain evidence="3 4">A5</strain>
    </source>
</reference>
<organism evidence="2 5">
    <name type="scientific">Rhizophagus irregularis</name>
    <dbReference type="NCBI Taxonomy" id="588596"/>
    <lineage>
        <taxon>Eukaryota</taxon>
        <taxon>Fungi</taxon>
        <taxon>Fungi incertae sedis</taxon>
        <taxon>Mucoromycota</taxon>
        <taxon>Glomeromycotina</taxon>
        <taxon>Glomeromycetes</taxon>
        <taxon>Glomerales</taxon>
        <taxon>Glomeraceae</taxon>
        <taxon>Rhizophagus</taxon>
    </lineage>
</organism>
<dbReference type="Proteomes" id="UP000684084">
    <property type="component" value="Unassembled WGS sequence"/>
</dbReference>
<evidence type="ECO:0000313" key="5">
    <source>
        <dbReference type="Proteomes" id="UP000684084"/>
    </source>
</evidence>
<dbReference type="VEuPathDB" id="FungiDB:RhiirA1_415169"/>
<dbReference type="OrthoDB" id="2345166at2759"/>
<feature type="chain" id="PRO_5014173719" evidence="1">
    <location>
        <begin position="29"/>
        <end position="164"/>
    </location>
</feature>
<dbReference type="EMBL" id="CAGKOT010000032">
    <property type="protein sequence ID" value="CAB5373861.1"/>
    <property type="molecule type" value="Genomic_DNA"/>
</dbReference>
<accession>A0A2I1ENQ3</accession>
<reference evidence="2" key="3">
    <citation type="submission" date="2020-05" db="EMBL/GenBank/DDBJ databases">
        <authorList>
            <person name="Rincon C."/>
            <person name="Sanders R I."/>
            <person name="Robbins C."/>
            <person name="Chaturvedi A."/>
        </authorList>
    </citation>
    <scope>NUCLEOTIDE SEQUENCE</scope>
    <source>
        <strain evidence="2">CHB12</strain>
    </source>
</reference>
<proteinExistence type="predicted"/>
<evidence type="ECO:0000313" key="3">
    <source>
        <dbReference type="EMBL" id="PKC04820.1"/>
    </source>
</evidence>
<feature type="signal peptide" evidence="1">
    <location>
        <begin position="1"/>
        <end position="28"/>
    </location>
</feature>
<name>A0A2I1ENQ3_9GLOM</name>
<comment type="caution">
    <text evidence="2">The sequence shown here is derived from an EMBL/GenBank/DDBJ whole genome shotgun (WGS) entry which is preliminary data.</text>
</comment>
<evidence type="ECO:0000256" key="1">
    <source>
        <dbReference type="SAM" id="SignalP"/>
    </source>
</evidence>
<reference evidence="3 4" key="2">
    <citation type="submission" date="2017-09" db="EMBL/GenBank/DDBJ databases">
        <title>Extensive intraspecific genome diversity in a model arbuscular mycorrhizal fungus.</title>
        <authorList>
            <person name="Chen E.C."/>
            <person name="Morin E."/>
            <person name="Beaudet D."/>
            <person name="Noel J."/>
            <person name="Ndikumana S."/>
            <person name="Charron P."/>
            <person name="St-Onge C."/>
            <person name="Giorgi J."/>
            <person name="Grigoriev I.V."/>
            <person name="Roux C."/>
            <person name="Martin F.M."/>
            <person name="Corradi N."/>
        </authorList>
    </citation>
    <scope>NUCLEOTIDE SEQUENCE [LARGE SCALE GENOMIC DNA]</scope>
    <source>
        <strain evidence="3 4">A5</strain>
    </source>
</reference>
<evidence type="ECO:0000313" key="2">
    <source>
        <dbReference type="EMBL" id="CAB5373861.1"/>
    </source>
</evidence>
<dbReference type="Proteomes" id="UP000232722">
    <property type="component" value="Unassembled WGS sequence"/>
</dbReference>
<evidence type="ECO:0000313" key="4">
    <source>
        <dbReference type="Proteomes" id="UP000232722"/>
    </source>
</evidence>
<gene>
    <name evidence="2" type="ORF">CHRIB12_LOCUS14195</name>
    <name evidence="3" type="ORF">RhiirA5_361974</name>
</gene>
<dbReference type="VEuPathDB" id="FungiDB:RhiirFUN_015091"/>
<keyword evidence="1" id="KW-0732">Signal</keyword>
<dbReference type="EMBL" id="LLXJ01000953">
    <property type="protein sequence ID" value="PKC04820.1"/>
    <property type="molecule type" value="Genomic_DNA"/>
</dbReference>
<dbReference type="VEuPathDB" id="FungiDB:FUN_018658"/>
<sequence length="164" mass="18671">MMKKYTSFPSYILLITLIIFLTINTLEAKPEKPEKKKICRRQGHVEFFPDFNKDNLYGVITFSETSGNNKVVVDGIFSVLIGGIDGIKTEDGEPRYTAELYNKKGTKLYDLTNPVFHNAMELVSFNRQYANLSICDEKNSIIGNIVIIKKSGDEIARAEIYELF</sequence>
<dbReference type="AlphaFoldDB" id="A0A2I1ENQ3"/>